<evidence type="ECO:0000313" key="1">
    <source>
        <dbReference type="EMBL" id="EFM03543.1"/>
    </source>
</evidence>
<protein>
    <submittedName>
        <fullName evidence="1">Uncharacterized protein</fullName>
    </submittedName>
</protein>
<proteinExistence type="predicted"/>
<dbReference type="HOGENOM" id="CLU_3082227_0_0_4"/>
<dbReference type="EMBL" id="AEEF01000103">
    <property type="protein sequence ID" value="EFM03543.1"/>
    <property type="molecule type" value="Genomic_DNA"/>
</dbReference>
<gene>
    <name evidence="1" type="ORF">HMPREF0602_1999</name>
</gene>
<reference evidence="1 2" key="1">
    <citation type="submission" date="2010-07" db="EMBL/GenBank/DDBJ databases">
        <authorList>
            <person name="Muzny D."/>
            <person name="Qin X."/>
            <person name="Deng J."/>
            <person name="Jiang H."/>
            <person name="Liu Y."/>
            <person name="Qu J."/>
            <person name="Song X.-Z."/>
            <person name="Zhang L."/>
            <person name="Thornton R."/>
            <person name="Coyle M."/>
            <person name="Francisco L."/>
            <person name="Jackson L."/>
            <person name="Javaid M."/>
            <person name="Korchina V."/>
            <person name="Kovar C."/>
            <person name="Mata R."/>
            <person name="Mathew T."/>
            <person name="Ngo R."/>
            <person name="Nguyen L."/>
            <person name="Nguyen N."/>
            <person name="Okwuonu G."/>
            <person name="Ongeri F."/>
            <person name="Pham C."/>
            <person name="Simmons D."/>
            <person name="Wilczek-Boney K."/>
            <person name="Hale W."/>
            <person name="Jakkamsetti A."/>
            <person name="Pham P."/>
            <person name="Ruth R."/>
            <person name="San Lucas F."/>
            <person name="Warren J."/>
            <person name="Zhang J."/>
            <person name="Zhao Z."/>
            <person name="Zhou C."/>
            <person name="Zhu D."/>
            <person name="Lee S."/>
            <person name="Bess C."/>
            <person name="Blankenburg K."/>
            <person name="Forbes L."/>
            <person name="Fu Q."/>
            <person name="Gubbala S."/>
            <person name="Hirani K."/>
            <person name="Jayaseelan J.C."/>
            <person name="Lara F."/>
            <person name="Munidasa M."/>
            <person name="Palculict T."/>
            <person name="Patil S."/>
            <person name="Pu L.-L."/>
            <person name="Saada N."/>
            <person name="Tang L."/>
            <person name="Weissenberger G."/>
            <person name="Zhu Y."/>
            <person name="Hemphill L."/>
            <person name="Shang Y."/>
            <person name="Youmans B."/>
            <person name="Ayvaz T."/>
            <person name="Ross M."/>
            <person name="Santibanez J."/>
            <person name="Aqrawi P."/>
            <person name="Gross S."/>
            <person name="Joshi V."/>
            <person name="Fowler G."/>
            <person name="Nazareth L."/>
            <person name="Reid J."/>
            <person name="Worley K."/>
            <person name="Petrosino J."/>
            <person name="Highlander S."/>
            <person name="Gibbs R."/>
        </authorList>
    </citation>
    <scope>NUCLEOTIDE SEQUENCE [LARGE SCALE GENOMIC DNA]</scope>
    <source>
        <strain evidence="1 2">ATCC 13091</strain>
    </source>
</reference>
<sequence length="52" mass="5591">MQIFCNTMKNKQINLSADVCDSGRQTFIVSDKSGSAVIAEGFVPDGNKVARV</sequence>
<accession>E0NBW7</accession>
<comment type="caution">
    <text evidence="1">The sequence shown here is derived from an EMBL/GenBank/DDBJ whole genome shotgun (WGS) entry which is preliminary data.</text>
</comment>
<evidence type="ECO:0000313" key="2">
    <source>
        <dbReference type="Proteomes" id="UP000005526"/>
    </source>
</evidence>
<organism evidence="1 2">
    <name type="scientific">Neisseria meningitidis serogroup B (strain ATCC 13091 / M2091)</name>
    <dbReference type="NCBI Taxonomy" id="862513"/>
    <lineage>
        <taxon>Bacteria</taxon>
        <taxon>Pseudomonadati</taxon>
        <taxon>Pseudomonadota</taxon>
        <taxon>Betaproteobacteria</taxon>
        <taxon>Neisseriales</taxon>
        <taxon>Neisseriaceae</taxon>
        <taxon>Neisseria</taxon>
    </lineage>
</organism>
<dbReference type="Proteomes" id="UP000005526">
    <property type="component" value="Unassembled WGS sequence"/>
</dbReference>
<name>E0NBW7_NEIM3</name>
<dbReference type="AlphaFoldDB" id="E0NBW7"/>